<reference evidence="7" key="1">
    <citation type="journal article" date="2011" name="Genome Biol.">
        <title>The draft genome of the carcinogenic human liver fluke Clonorchis sinensis.</title>
        <authorList>
            <person name="Wang X."/>
            <person name="Chen W."/>
            <person name="Huang Y."/>
            <person name="Sun J."/>
            <person name="Men J."/>
            <person name="Liu H."/>
            <person name="Luo F."/>
            <person name="Guo L."/>
            <person name="Lv X."/>
            <person name="Deng C."/>
            <person name="Zhou C."/>
            <person name="Fan Y."/>
            <person name="Li X."/>
            <person name="Huang L."/>
            <person name="Hu Y."/>
            <person name="Liang C."/>
            <person name="Hu X."/>
            <person name="Xu J."/>
            <person name="Yu X."/>
        </authorList>
    </citation>
    <scope>NUCLEOTIDE SEQUENCE [LARGE SCALE GENOMIC DNA]</scope>
    <source>
        <strain evidence="7">Henan</strain>
    </source>
</reference>
<dbReference type="InterPro" id="IPR018499">
    <property type="entry name" value="Tetraspanin/Peripherin"/>
</dbReference>
<protein>
    <submittedName>
        <fullName evidence="7">CD9 antigen</fullName>
    </submittedName>
</protein>
<name>G7YAH0_CLOSI</name>
<dbReference type="SUPFAM" id="SSF48652">
    <property type="entry name" value="Tetraspanin"/>
    <property type="match status" value="1"/>
</dbReference>
<dbReference type="EMBL" id="DF143001">
    <property type="protein sequence ID" value="GAA49954.1"/>
    <property type="molecule type" value="Genomic_DNA"/>
</dbReference>
<keyword evidence="8" id="KW-1185">Reference proteome</keyword>
<dbReference type="Proteomes" id="UP000008909">
    <property type="component" value="Unassembled WGS sequence"/>
</dbReference>
<evidence type="ECO:0000256" key="5">
    <source>
        <dbReference type="ARBA" id="ARBA00023136"/>
    </source>
</evidence>
<evidence type="ECO:0000313" key="8">
    <source>
        <dbReference type="Proteomes" id="UP000008909"/>
    </source>
</evidence>
<feature type="transmembrane region" description="Helical" evidence="6">
    <location>
        <begin position="79"/>
        <end position="101"/>
    </location>
</feature>
<evidence type="ECO:0000256" key="1">
    <source>
        <dbReference type="ARBA" id="ARBA00004141"/>
    </source>
</evidence>
<dbReference type="GO" id="GO:0005886">
    <property type="term" value="C:plasma membrane"/>
    <property type="evidence" value="ECO:0007669"/>
    <property type="project" value="TreeGrafter"/>
</dbReference>
<gene>
    <name evidence="7" type="ORF">CLF_103852</name>
</gene>
<dbReference type="PANTHER" id="PTHR19282">
    <property type="entry name" value="TETRASPANIN"/>
    <property type="match status" value="1"/>
</dbReference>
<evidence type="ECO:0000256" key="3">
    <source>
        <dbReference type="ARBA" id="ARBA00022692"/>
    </source>
</evidence>
<dbReference type="PANTHER" id="PTHR19282:SF544">
    <property type="entry name" value="TETRASPANIN"/>
    <property type="match status" value="1"/>
</dbReference>
<dbReference type="AlphaFoldDB" id="G7YAH0"/>
<evidence type="ECO:0000256" key="2">
    <source>
        <dbReference type="ARBA" id="ARBA00006840"/>
    </source>
</evidence>
<dbReference type="PROSITE" id="PS00421">
    <property type="entry name" value="TM4_1"/>
    <property type="match status" value="1"/>
</dbReference>
<dbReference type="InterPro" id="IPR018503">
    <property type="entry name" value="Tetraspanin_CS"/>
</dbReference>
<evidence type="ECO:0000313" key="7">
    <source>
        <dbReference type="EMBL" id="GAA49954.1"/>
    </source>
</evidence>
<comment type="subcellular location">
    <subcellularLocation>
        <location evidence="1">Membrane</location>
        <topology evidence="1">Multi-pass membrane protein</topology>
    </subcellularLocation>
</comment>
<dbReference type="CDD" id="cd03127">
    <property type="entry name" value="tetraspanin_LEL"/>
    <property type="match status" value="1"/>
</dbReference>
<keyword evidence="3 6" id="KW-0812">Transmembrane</keyword>
<keyword evidence="4 6" id="KW-1133">Transmembrane helix</keyword>
<dbReference type="Gene3D" id="1.10.1450.10">
    <property type="entry name" value="Tetraspanin"/>
    <property type="match status" value="1"/>
</dbReference>
<feature type="transmembrane region" description="Helical" evidence="6">
    <location>
        <begin position="122"/>
        <end position="147"/>
    </location>
</feature>
<feature type="transmembrane region" description="Helical" evidence="6">
    <location>
        <begin position="153"/>
        <end position="177"/>
    </location>
</feature>
<comment type="similarity">
    <text evidence="2">Belongs to the tetraspanin (TM4SF) family.</text>
</comment>
<reference key="2">
    <citation type="submission" date="2011-10" db="EMBL/GenBank/DDBJ databases">
        <title>The genome and transcriptome sequence of Clonorchis sinensis provide insights into the carcinogenic liver fluke.</title>
        <authorList>
            <person name="Wang X."/>
            <person name="Huang Y."/>
            <person name="Chen W."/>
            <person name="Liu H."/>
            <person name="Guo L."/>
            <person name="Chen Y."/>
            <person name="Luo F."/>
            <person name="Zhou W."/>
            <person name="Sun J."/>
            <person name="Mao Q."/>
            <person name="Liang P."/>
            <person name="Zhou C."/>
            <person name="Tian Y."/>
            <person name="Men J."/>
            <person name="Lv X."/>
            <person name="Huang L."/>
            <person name="Zhou J."/>
            <person name="Hu Y."/>
            <person name="Li R."/>
            <person name="Zhang F."/>
            <person name="Lei H."/>
            <person name="Li X."/>
            <person name="Hu X."/>
            <person name="Liang C."/>
            <person name="Xu J."/>
            <person name="Wu Z."/>
            <person name="Yu X."/>
        </authorList>
    </citation>
    <scope>NUCLEOTIDE SEQUENCE</scope>
    <source>
        <strain>Henan</strain>
    </source>
</reference>
<keyword evidence="5 6" id="KW-0472">Membrane</keyword>
<dbReference type="PRINTS" id="PR00259">
    <property type="entry name" value="TMFOUR"/>
</dbReference>
<evidence type="ECO:0000256" key="6">
    <source>
        <dbReference type="SAM" id="Phobius"/>
    </source>
</evidence>
<dbReference type="Pfam" id="PF00335">
    <property type="entry name" value="Tetraspanin"/>
    <property type="match status" value="1"/>
</dbReference>
<proteinExistence type="inferred from homology"/>
<feature type="transmembrane region" description="Helical" evidence="6">
    <location>
        <begin position="271"/>
        <end position="295"/>
    </location>
</feature>
<evidence type="ECO:0000256" key="4">
    <source>
        <dbReference type="ARBA" id="ARBA00022989"/>
    </source>
</evidence>
<accession>G7YAH0</accession>
<sequence>MSLHAKPDRLAECWDQQLWDTEMLITVGKQEACGSCCVDFLAAIRSADLKEIQCSLNRVRWAGQAVLEAESLHNSPPSILQATVVHMTLVGLVVLGFSVYVSQEPEAQDIIRASGHYVAVQIALYALMGVGGITLITALFGCCGAYHESQCLLGAYFIILLVIFTSQVTGATLGYVFREEIMQHVEQQMFEGVEEYSMLRDQRENSSPFMDNIHRVLQCCGVNGYTDYRDRIPVTFCDRHKSNCNELQLTPDEVYTEGCKEKYKRFFKDKVIVFFLIAVSIAAFEIFCLLFSMVLCCAIRQYHSDYYGVDYAIAT</sequence>
<organism evidence="7 8">
    <name type="scientific">Clonorchis sinensis</name>
    <name type="common">Chinese liver fluke</name>
    <dbReference type="NCBI Taxonomy" id="79923"/>
    <lineage>
        <taxon>Eukaryota</taxon>
        <taxon>Metazoa</taxon>
        <taxon>Spiralia</taxon>
        <taxon>Lophotrochozoa</taxon>
        <taxon>Platyhelminthes</taxon>
        <taxon>Trematoda</taxon>
        <taxon>Digenea</taxon>
        <taxon>Opisthorchiida</taxon>
        <taxon>Opisthorchiata</taxon>
        <taxon>Opisthorchiidae</taxon>
        <taxon>Clonorchis</taxon>
    </lineage>
</organism>
<dbReference type="InterPro" id="IPR008952">
    <property type="entry name" value="Tetraspanin_EC2_sf"/>
</dbReference>